<feature type="signal peptide" evidence="3">
    <location>
        <begin position="1"/>
        <end position="39"/>
    </location>
</feature>
<gene>
    <name evidence="4" type="ORF">AQI70_19735</name>
</gene>
<dbReference type="RefSeq" id="WP_062151629.1">
    <property type="nucleotide sequence ID" value="NZ_KQ947988.1"/>
</dbReference>
<evidence type="ECO:0000256" key="1">
    <source>
        <dbReference type="SAM" id="MobiDB-lite"/>
    </source>
</evidence>
<feature type="region of interest" description="Disordered" evidence="1">
    <location>
        <begin position="438"/>
        <end position="463"/>
    </location>
</feature>
<name>A0A117P6Y1_9ACTN</name>
<feature type="chain" id="PRO_5007152805" description="TPM domain-containing protein" evidence="3">
    <location>
        <begin position="40"/>
        <end position="510"/>
    </location>
</feature>
<proteinExistence type="predicted"/>
<keyword evidence="2" id="KW-0472">Membrane</keyword>
<dbReference type="AlphaFoldDB" id="A0A117P6Y1"/>
<evidence type="ECO:0000256" key="2">
    <source>
        <dbReference type="SAM" id="Phobius"/>
    </source>
</evidence>
<dbReference type="OrthoDB" id="3429848at2"/>
<reference evidence="4 5" key="1">
    <citation type="submission" date="2015-10" db="EMBL/GenBank/DDBJ databases">
        <title>Draft genome sequence of Streptomyces curacoi DSM 40107, type strain for the species Streptomyces curacoi.</title>
        <authorList>
            <person name="Ruckert C."/>
            <person name="Winkler A."/>
            <person name="Kalinowski J."/>
            <person name="Kampfer P."/>
            <person name="Glaeser S."/>
        </authorList>
    </citation>
    <scope>NUCLEOTIDE SEQUENCE [LARGE SCALE GENOMIC DNA]</scope>
    <source>
        <strain evidence="4 5">DSM 40107</strain>
    </source>
</reference>
<protein>
    <recommendedName>
        <fullName evidence="6">TPM domain-containing protein</fullName>
    </recommendedName>
</protein>
<evidence type="ECO:0008006" key="6">
    <source>
        <dbReference type="Google" id="ProtNLM"/>
    </source>
</evidence>
<feature type="transmembrane region" description="Helical" evidence="2">
    <location>
        <begin position="211"/>
        <end position="230"/>
    </location>
</feature>
<dbReference type="EMBL" id="LMWJ01000014">
    <property type="protein sequence ID" value="KUM74164.1"/>
    <property type="molecule type" value="Genomic_DNA"/>
</dbReference>
<dbReference type="Proteomes" id="UP000054024">
    <property type="component" value="Unassembled WGS sequence"/>
</dbReference>
<dbReference type="STRING" id="146536.AQI70_19735"/>
<feature type="transmembrane region" description="Helical" evidence="2">
    <location>
        <begin position="471"/>
        <end position="496"/>
    </location>
</feature>
<feature type="transmembrane region" description="Helical" evidence="2">
    <location>
        <begin position="257"/>
        <end position="281"/>
    </location>
</feature>
<evidence type="ECO:0000313" key="4">
    <source>
        <dbReference type="EMBL" id="KUM74164.1"/>
    </source>
</evidence>
<evidence type="ECO:0000256" key="3">
    <source>
        <dbReference type="SAM" id="SignalP"/>
    </source>
</evidence>
<keyword evidence="2" id="KW-0812">Transmembrane</keyword>
<sequence>MRTGRAFDIRGGFRRVLLALFALAASAALFATATTPARAATGTATATATATQAAYLADRLRTNPVHVTDQLPREVPQSTTPAFAEVAERTGVPTYVLVIPGPSATEPGLLSAVHKRLGRDGLYVLIDESHVVDAAAHGVDVPADDAWTVALYEVPYDAGPLRRFETFVEVIAQGDAKAAARAEAARAKYDDGEEPAALYIGPSDRADQSTLTGVLLTGVPLLILVLVPYVRRWWHRLPRAAGTTGAAWRKEVRASRALRWIVPALAVASAAAIAVTASVVFDQTRSSWSPPPRAIDLNARLDRVAEGLAQDAVYQDPESPRVLSAGQLDRLHDRIGQFTRSEGGGPVFVSLVPQLTEDESEGDEEAFAAAVHDKLGEDGVYVVADPVYGSIDVFNHGLRLDSMDLLLDLPESIAEGDEEADDHRLGERLDALMTVLDKAPRTDEPDSAGDPYPVTDPVTEDDLPPLFGGDFGSGLVVGVLAAGLFFGLVAGVLGIVRRVLGGRAQTAGKG</sequence>
<accession>A0A117P6Y1</accession>
<keyword evidence="3" id="KW-0732">Signal</keyword>
<keyword evidence="5" id="KW-1185">Reference proteome</keyword>
<keyword evidence="2" id="KW-1133">Transmembrane helix</keyword>
<evidence type="ECO:0000313" key="5">
    <source>
        <dbReference type="Proteomes" id="UP000054024"/>
    </source>
</evidence>
<comment type="caution">
    <text evidence="4">The sequence shown here is derived from an EMBL/GenBank/DDBJ whole genome shotgun (WGS) entry which is preliminary data.</text>
</comment>
<organism evidence="4 5">
    <name type="scientific">Streptomyces curacoi</name>
    <dbReference type="NCBI Taxonomy" id="146536"/>
    <lineage>
        <taxon>Bacteria</taxon>
        <taxon>Bacillati</taxon>
        <taxon>Actinomycetota</taxon>
        <taxon>Actinomycetes</taxon>
        <taxon>Kitasatosporales</taxon>
        <taxon>Streptomycetaceae</taxon>
        <taxon>Streptomyces</taxon>
    </lineage>
</organism>